<keyword evidence="5 9" id="KW-0653">Protein transport</keyword>
<dbReference type="EMBL" id="FPAW01000042">
    <property type="protein sequence ID" value="SFU18200.1"/>
    <property type="molecule type" value="Genomic_DNA"/>
</dbReference>
<comment type="similarity">
    <text evidence="9">Belongs to the SecE/SEC61-gamma family.</text>
</comment>
<dbReference type="PANTHER" id="PTHR33910">
    <property type="entry name" value="PROTEIN TRANSLOCASE SUBUNIT SECE"/>
    <property type="match status" value="1"/>
</dbReference>
<evidence type="ECO:0000256" key="1">
    <source>
        <dbReference type="ARBA" id="ARBA00004370"/>
    </source>
</evidence>
<keyword evidence="2 9" id="KW-0813">Transport</keyword>
<dbReference type="STRING" id="999627.SAMN05216236_14214"/>
<evidence type="ECO:0000256" key="2">
    <source>
        <dbReference type="ARBA" id="ARBA00022448"/>
    </source>
</evidence>
<dbReference type="AlphaFoldDB" id="A0A1I7E2N5"/>
<keyword evidence="7 9" id="KW-0811">Translocation</keyword>
<dbReference type="GO" id="GO:0006605">
    <property type="term" value="P:protein targeting"/>
    <property type="evidence" value="ECO:0007669"/>
    <property type="project" value="UniProtKB-UniRule"/>
</dbReference>
<dbReference type="HAMAP" id="MF_00422">
    <property type="entry name" value="SecE"/>
    <property type="match status" value="1"/>
</dbReference>
<keyword evidence="3 9" id="KW-1003">Cell membrane</keyword>
<evidence type="ECO:0000256" key="4">
    <source>
        <dbReference type="ARBA" id="ARBA00022692"/>
    </source>
</evidence>
<reference evidence="10 11" key="1">
    <citation type="submission" date="2016-10" db="EMBL/GenBank/DDBJ databases">
        <authorList>
            <person name="de Groot N.N."/>
        </authorList>
    </citation>
    <scope>NUCLEOTIDE SEQUENCE [LARGE SCALE GENOMIC DNA]</scope>
    <source>
        <strain evidence="10 11">CGMCC 1.10959</strain>
    </source>
</reference>
<evidence type="ECO:0000313" key="10">
    <source>
        <dbReference type="EMBL" id="SFU18200.1"/>
    </source>
</evidence>
<evidence type="ECO:0000256" key="7">
    <source>
        <dbReference type="ARBA" id="ARBA00023010"/>
    </source>
</evidence>
<gene>
    <name evidence="9" type="primary">secE</name>
    <name evidence="10" type="ORF">SAMN05216236_14214</name>
</gene>
<accession>A0A1I7E2N5</accession>
<dbReference type="InterPro" id="IPR038379">
    <property type="entry name" value="SecE_sf"/>
</dbReference>
<evidence type="ECO:0000256" key="5">
    <source>
        <dbReference type="ARBA" id="ARBA00022927"/>
    </source>
</evidence>
<dbReference type="Gene3D" id="1.20.5.1030">
    <property type="entry name" value="Preprotein translocase secy subunit"/>
    <property type="match status" value="1"/>
</dbReference>
<keyword evidence="11" id="KW-1185">Reference proteome</keyword>
<dbReference type="Pfam" id="PF00584">
    <property type="entry name" value="SecE"/>
    <property type="match status" value="1"/>
</dbReference>
<comment type="function">
    <text evidence="9">Essential subunit of the Sec protein translocation channel SecYEG. Clamps together the 2 halves of SecY. May contact the channel plug during translocation.</text>
</comment>
<keyword evidence="6 9" id="KW-1133">Transmembrane helix</keyword>
<dbReference type="GO" id="GO:0005886">
    <property type="term" value="C:plasma membrane"/>
    <property type="evidence" value="ECO:0007669"/>
    <property type="project" value="UniProtKB-SubCell"/>
</dbReference>
<feature type="transmembrane region" description="Helical" evidence="9">
    <location>
        <begin position="40"/>
        <end position="65"/>
    </location>
</feature>
<comment type="subcellular location">
    <subcellularLocation>
        <location evidence="9">Cell membrane</location>
        <topology evidence="9">Single-pass membrane protein</topology>
    </subcellularLocation>
    <subcellularLocation>
        <location evidence="1">Membrane</location>
    </subcellularLocation>
</comment>
<dbReference type="GO" id="GO:0009306">
    <property type="term" value="P:protein secretion"/>
    <property type="evidence" value="ECO:0007669"/>
    <property type="project" value="UniProtKB-UniRule"/>
</dbReference>
<keyword evidence="4 9" id="KW-0812">Transmembrane</keyword>
<dbReference type="GO" id="GO:0043952">
    <property type="term" value="P:protein transport by the Sec complex"/>
    <property type="evidence" value="ECO:0007669"/>
    <property type="project" value="UniProtKB-UniRule"/>
</dbReference>
<dbReference type="PANTHER" id="PTHR33910:SF1">
    <property type="entry name" value="PROTEIN TRANSLOCASE SUBUNIT SECE"/>
    <property type="match status" value="1"/>
</dbReference>
<dbReference type="NCBIfam" id="TIGR00964">
    <property type="entry name" value="secE_bact"/>
    <property type="match status" value="1"/>
</dbReference>
<evidence type="ECO:0000313" key="11">
    <source>
        <dbReference type="Proteomes" id="UP000182466"/>
    </source>
</evidence>
<proteinExistence type="inferred from homology"/>
<protein>
    <recommendedName>
        <fullName evidence="9">Protein translocase subunit SecE</fullName>
    </recommendedName>
</protein>
<name>A0A1I7E2N5_9RHOB</name>
<dbReference type="InterPro" id="IPR001901">
    <property type="entry name" value="Translocase_SecE/Sec61-g"/>
</dbReference>
<sequence>MCQPSASRKNVRMATTNPIQFIQQVRGEVAKVVWPTRREVFLTTVMVFVMAALTGLFFALVDILIRSGLQGVLTLFG</sequence>
<dbReference type="eggNOG" id="COG0690">
    <property type="taxonomic scope" value="Bacteria"/>
</dbReference>
<dbReference type="GO" id="GO:0065002">
    <property type="term" value="P:intracellular protein transmembrane transport"/>
    <property type="evidence" value="ECO:0007669"/>
    <property type="project" value="UniProtKB-UniRule"/>
</dbReference>
<dbReference type="Proteomes" id="UP000182466">
    <property type="component" value="Unassembled WGS sequence"/>
</dbReference>
<dbReference type="GO" id="GO:0008320">
    <property type="term" value="F:protein transmembrane transporter activity"/>
    <property type="evidence" value="ECO:0007669"/>
    <property type="project" value="UniProtKB-UniRule"/>
</dbReference>
<organism evidence="10 11">
    <name type="scientific">Sedimentitalea nanhaiensis</name>
    <dbReference type="NCBI Taxonomy" id="999627"/>
    <lineage>
        <taxon>Bacteria</taxon>
        <taxon>Pseudomonadati</taxon>
        <taxon>Pseudomonadota</taxon>
        <taxon>Alphaproteobacteria</taxon>
        <taxon>Rhodobacterales</taxon>
        <taxon>Paracoccaceae</taxon>
        <taxon>Sedimentitalea</taxon>
    </lineage>
</organism>
<evidence type="ECO:0000256" key="6">
    <source>
        <dbReference type="ARBA" id="ARBA00022989"/>
    </source>
</evidence>
<evidence type="ECO:0000256" key="8">
    <source>
        <dbReference type="ARBA" id="ARBA00023136"/>
    </source>
</evidence>
<evidence type="ECO:0000256" key="9">
    <source>
        <dbReference type="HAMAP-Rule" id="MF_00422"/>
    </source>
</evidence>
<comment type="subunit">
    <text evidence="9">Component of the Sec protein translocase complex. Heterotrimer consisting of SecY, SecE and SecG subunits. The heterotrimers can form oligomers, although 1 heterotrimer is thought to be able to translocate proteins. Interacts with the ribosome. Interacts with SecDF, and other proteins may be involved. Interacts with SecA.</text>
</comment>
<keyword evidence="8 9" id="KW-0472">Membrane</keyword>
<evidence type="ECO:0000256" key="3">
    <source>
        <dbReference type="ARBA" id="ARBA00022475"/>
    </source>
</evidence>
<dbReference type="InterPro" id="IPR005807">
    <property type="entry name" value="SecE_bac"/>
</dbReference>